<evidence type="ECO:0000313" key="2">
    <source>
        <dbReference type="EMBL" id="KAF4718534.1"/>
    </source>
</evidence>
<feature type="compositionally biased region" description="Polar residues" evidence="1">
    <location>
        <begin position="39"/>
        <end position="58"/>
    </location>
</feature>
<accession>A0A7J6RCW4</accession>
<feature type="non-terminal residue" evidence="2">
    <location>
        <position position="1"/>
    </location>
</feature>
<feature type="compositionally biased region" description="Polar residues" evidence="1">
    <location>
        <begin position="1"/>
        <end position="20"/>
    </location>
</feature>
<protein>
    <submittedName>
        <fullName evidence="2">Uncharacterized protein</fullName>
    </submittedName>
</protein>
<reference evidence="2 3" key="1">
    <citation type="submission" date="2020-04" db="EMBL/GenBank/DDBJ databases">
        <title>Perkinsus olseni comparative genomics.</title>
        <authorList>
            <person name="Bogema D.R."/>
        </authorList>
    </citation>
    <scope>NUCLEOTIDE SEQUENCE [LARGE SCALE GENOMIC DNA]</scope>
    <source>
        <strain evidence="2 3">ATCC PRA-207</strain>
    </source>
</reference>
<feature type="region of interest" description="Disordered" evidence="1">
    <location>
        <begin position="1"/>
        <end position="61"/>
    </location>
</feature>
<evidence type="ECO:0000256" key="1">
    <source>
        <dbReference type="SAM" id="MobiDB-lite"/>
    </source>
</evidence>
<comment type="caution">
    <text evidence="2">The sequence shown here is derived from an EMBL/GenBank/DDBJ whole genome shotgun (WGS) entry which is preliminary data.</text>
</comment>
<evidence type="ECO:0000313" key="3">
    <source>
        <dbReference type="Proteomes" id="UP000553632"/>
    </source>
</evidence>
<dbReference type="OMA" id="WFETFEM"/>
<dbReference type="EMBL" id="JABANO010026438">
    <property type="protein sequence ID" value="KAF4718534.1"/>
    <property type="molecule type" value="Genomic_DNA"/>
</dbReference>
<dbReference type="Proteomes" id="UP000553632">
    <property type="component" value="Unassembled WGS sequence"/>
</dbReference>
<name>A0A7J6RCW4_PEROL</name>
<gene>
    <name evidence="2" type="ORF">FOZ63_018477</name>
</gene>
<sequence length="200" mass="21404">MSGDSEVSTPSLRETGTNTGVDFPAIPAIGSGGTGTDPPRTSSSANGSNYPEYSSVNGNPGLPRTPAVGLISHHVCEKFKGSVDQDIQEWFETFEMATSACGWNDVQRGTYLGLYLTGSAHRVWRSTCPKGDYQSARTALLKSFDKSKSPSPGRLEVASCCSRDPLDRPRVTFREACEVLDAYSEDVTANASARIQQANA</sequence>
<proteinExistence type="predicted"/>
<organism evidence="2 3">
    <name type="scientific">Perkinsus olseni</name>
    <name type="common">Perkinsus atlanticus</name>
    <dbReference type="NCBI Taxonomy" id="32597"/>
    <lineage>
        <taxon>Eukaryota</taxon>
        <taxon>Sar</taxon>
        <taxon>Alveolata</taxon>
        <taxon>Perkinsozoa</taxon>
        <taxon>Perkinsea</taxon>
        <taxon>Perkinsida</taxon>
        <taxon>Perkinsidae</taxon>
        <taxon>Perkinsus</taxon>
    </lineage>
</organism>
<dbReference type="AlphaFoldDB" id="A0A7J6RCW4"/>
<keyword evidence="3" id="KW-1185">Reference proteome</keyword>